<dbReference type="GO" id="GO:0008610">
    <property type="term" value="P:lipid biosynthetic process"/>
    <property type="evidence" value="ECO:0007669"/>
    <property type="project" value="UniProtKB-ARBA"/>
</dbReference>
<evidence type="ECO:0000256" key="3">
    <source>
        <dbReference type="ARBA" id="ARBA00007380"/>
    </source>
</evidence>
<organism evidence="11 12">
    <name type="scientific">Propionibacterium australiense</name>
    <dbReference type="NCBI Taxonomy" id="119981"/>
    <lineage>
        <taxon>Bacteria</taxon>
        <taxon>Bacillati</taxon>
        <taxon>Actinomycetota</taxon>
        <taxon>Actinomycetes</taxon>
        <taxon>Propionibacteriales</taxon>
        <taxon>Propionibacteriaceae</taxon>
        <taxon>Propionibacterium</taxon>
    </lineage>
</organism>
<dbReference type="Gene3D" id="3.40.50.150">
    <property type="entry name" value="Vaccinia Virus protein VP39"/>
    <property type="match status" value="1"/>
</dbReference>
<dbReference type="GO" id="GO:0005737">
    <property type="term" value="C:cytoplasm"/>
    <property type="evidence" value="ECO:0007669"/>
    <property type="project" value="TreeGrafter"/>
</dbReference>
<dbReference type="Gene3D" id="3.30.559.30">
    <property type="entry name" value="Nonribosomal peptide synthetase, condensation domain"/>
    <property type="match status" value="1"/>
</dbReference>
<dbReference type="InterPro" id="IPR036736">
    <property type="entry name" value="ACP-like_sf"/>
</dbReference>
<dbReference type="RefSeq" id="WP_119161738.1">
    <property type="nucleotide sequence ID" value="NZ_LR134442.1"/>
</dbReference>
<dbReference type="CDD" id="cd02440">
    <property type="entry name" value="AdoMet_MTases"/>
    <property type="match status" value="1"/>
</dbReference>
<dbReference type="GO" id="GO:0016874">
    <property type="term" value="F:ligase activity"/>
    <property type="evidence" value="ECO:0007669"/>
    <property type="project" value="UniProtKB-KW"/>
</dbReference>
<dbReference type="InterPro" id="IPR023213">
    <property type="entry name" value="CAT-like_dom_sf"/>
</dbReference>
<evidence type="ECO:0000313" key="11">
    <source>
        <dbReference type="EMBL" id="SYZ33393.1"/>
    </source>
</evidence>
<dbReference type="Pfam" id="PF00668">
    <property type="entry name" value="Condensation"/>
    <property type="match status" value="1"/>
</dbReference>
<proteinExistence type="inferred from homology"/>
<dbReference type="Gene3D" id="3.30.300.30">
    <property type="match status" value="2"/>
</dbReference>
<dbReference type="OrthoDB" id="2472181at2"/>
<dbReference type="SUPFAM" id="SSF47336">
    <property type="entry name" value="ACP-like"/>
    <property type="match status" value="1"/>
</dbReference>
<dbReference type="InterPro" id="IPR041464">
    <property type="entry name" value="TubC_N"/>
</dbReference>
<evidence type="ECO:0000256" key="6">
    <source>
        <dbReference type="ARBA" id="ARBA00022553"/>
    </source>
</evidence>
<comment type="pathway">
    <text evidence="2">Siderophore biosynthesis; mycobactin biosynthesis.</text>
</comment>
<keyword evidence="12" id="KW-1185">Reference proteome</keyword>
<dbReference type="Gene3D" id="1.10.1200.10">
    <property type="entry name" value="ACP-like"/>
    <property type="match status" value="1"/>
</dbReference>
<keyword evidence="11" id="KW-0378">Hydrolase</keyword>
<dbReference type="InterPro" id="IPR010071">
    <property type="entry name" value="AA_adenyl_dom"/>
</dbReference>
<dbReference type="GO" id="GO:0043041">
    <property type="term" value="P:amino acid activation for nonribosomal peptide biosynthetic process"/>
    <property type="evidence" value="ECO:0007669"/>
    <property type="project" value="TreeGrafter"/>
</dbReference>
<evidence type="ECO:0000256" key="2">
    <source>
        <dbReference type="ARBA" id="ARBA00005102"/>
    </source>
</evidence>
<dbReference type="SUPFAM" id="SSF53335">
    <property type="entry name" value="S-adenosyl-L-methionine-dependent methyltransferases"/>
    <property type="match status" value="1"/>
</dbReference>
<dbReference type="InterPro" id="IPR042099">
    <property type="entry name" value="ANL_N_sf"/>
</dbReference>
<dbReference type="SUPFAM" id="SSF52777">
    <property type="entry name" value="CoA-dependent acyltransferases"/>
    <property type="match status" value="2"/>
</dbReference>
<dbReference type="CDD" id="cd19535">
    <property type="entry name" value="Cyc_NRPS"/>
    <property type="match status" value="1"/>
</dbReference>
<dbReference type="Pfam" id="PF00550">
    <property type="entry name" value="PP-binding"/>
    <property type="match status" value="1"/>
</dbReference>
<feature type="domain" description="Carrier" evidence="9">
    <location>
        <begin position="1423"/>
        <end position="1504"/>
    </location>
</feature>
<protein>
    <recommendedName>
        <fullName evidence="4">Phenyloxazoline synthase MbtB</fullName>
    </recommendedName>
    <alternativeName>
        <fullName evidence="8">Mycobactin synthetase protein B</fullName>
    </alternativeName>
</protein>
<reference evidence="10 13" key="3">
    <citation type="submission" date="2018-10" db="EMBL/GenBank/DDBJ databases">
        <title>Propionibacterium australiense Genome Sequencing and Assembly.</title>
        <authorList>
            <person name="Bernier A.-M."/>
            <person name="Bernard K."/>
        </authorList>
    </citation>
    <scope>NUCLEOTIDE SEQUENCE [LARGE SCALE GENOMIC DNA]</scope>
    <source>
        <strain evidence="10 13">NML98A078</strain>
    </source>
</reference>
<dbReference type="Pfam" id="PF08242">
    <property type="entry name" value="Methyltransf_12"/>
    <property type="match status" value="1"/>
</dbReference>
<evidence type="ECO:0000313" key="12">
    <source>
        <dbReference type="Proteomes" id="UP000263928"/>
    </source>
</evidence>
<keyword evidence="7" id="KW-0436">Ligase</keyword>
<dbReference type="InterPro" id="IPR044894">
    <property type="entry name" value="TubC_N_sf"/>
</dbReference>
<dbReference type="Proteomes" id="UP000279336">
    <property type="component" value="Unassembled WGS sequence"/>
</dbReference>
<evidence type="ECO:0000256" key="4">
    <source>
        <dbReference type="ARBA" id="ARBA00016743"/>
    </source>
</evidence>
<dbReference type="GO" id="GO:0016787">
    <property type="term" value="F:hydrolase activity"/>
    <property type="evidence" value="ECO:0007669"/>
    <property type="project" value="UniProtKB-KW"/>
</dbReference>
<evidence type="ECO:0000256" key="8">
    <source>
        <dbReference type="ARBA" id="ARBA00033440"/>
    </source>
</evidence>
<dbReference type="Pfam" id="PF18563">
    <property type="entry name" value="TubC_N"/>
    <property type="match status" value="1"/>
</dbReference>
<evidence type="ECO:0000256" key="5">
    <source>
        <dbReference type="ARBA" id="ARBA00022450"/>
    </source>
</evidence>
<dbReference type="InterPro" id="IPR029063">
    <property type="entry name" value="SAM-dependent_MTases_sf"/>
</dbReference>
<dbReference type="InterPro" id="IPR000873">
    <property type="entry name" value="AMP-dep_synth/lig_dom"/>
</dbReference>
<dbReference type="InterPro" id="IPR020845">
    <property type="entry name" value="AMP-binding_CS"/>
</dbReference>
<gene>
    <name evidence="10" type="ORF">D7U36_10520</name>
    <name evidence="11" type="ORF">PROPAUS_1312</name>
</gene>
<dbReference type="InterPro" id="IPR057737">
    <property type="entry name" value="Condensation_MtbB-like"/>
</dbReference>
<dbReference type="Gene3D" id="3.40.50.1820">
    <property type="entry name" value="alpha/beta hydrolase"/>
    <property type="match status" value="1"/>
</dbReference>
<comment type="similarity">
    <text evidence="3">Belongs to the ATP-dependent AMP-binding enzyme family. MbtB subfamily.</text>
</comment>
<evidence type="ECO:0000256" key="1">
    <source>
        <dbReference type="ARBA" id="ARBA00001957"/>
    </source>
</evidence>
<reference evidence="11" key="1">
    <citation type="submission" date="2018-08" db="EMBL/GenBank/DDBJ databases">
        <authorList>
            <person name="Ferrada E.E."/>
            <person name="Latorre B.A."/>
        </authorList>
    </citation>
    <scope>NUCLEOTIDE SEQUENCE [LARGE SCALE GENOMIC DNA]</scope>
    <source>
        <strain evidence="11">Propionibacterium_australiense1</strain>
    </source>
</reference>
<dbReference type="NCBIfam" id="TIGR01733">
    <property type="entry name" value="AA-adenyl-dom"/>
    <property type="match status" value="1"/>
</dbReference>
<dbReference type="PROSITE" id="PS00455">
    <property type="entry name" value="AMP_BINDING"/>
    <property type="match status" value="1"/>
</dbReference>
<dbReference type="Gene3D" id="1.10.10.1830">
    <property type="entry name" value="Non-ribosomal peptide synthase, adenylation domain"/>
    <property type="match status" value="1"/>
</dbReference>
<evidence type="ECO:0000313" key="13">
    <source>
        <dbReference type="Proteomes" id="UP000279336"/>
    </source>
</evidence>
<accession>A0A383S6D2</accession>
<dbReference type="SUPFAM" id="SSF53474">
    <property type="entry name" value="alpha/beta-Hydrolases"/>
    <property type="match status" value="1"/>
</dbReference>
<dbReference type="EMBL" id="RCIW01000016">
    <property type="protein sequence ID" value="RLP07986.1"/>
    <property type="molecule type" value="Genomic_DNA"/>
</dbReference>
<keyword evidence="5" id="KW-0596">Phosphopantetheine</keyword>
<dbReference type="GO" id="GO:0009403">
    <property type="term" value="P:toxin biosynthetic process"/>
    <property type="evidence" value="ECO:0007669"/>
    <property type="project" value="UniProtKB-ARBA"/>
</dbReference>
<reference evidence="12" key="2">
    <citation type="submission" date="2018-08" db="EMBL/GenBank/DDBJ databases">
        <authorList>
            <person name="Hornung B."/>
        </authorList>
    </citation>
    <scope>NUCLEOTIDE SEQUENCE [LARGE SCALE GENOMIC DNA]</scope>
</reference>
<name>A0A383S6D2_9ACTN</name>
<dbReference type="InterPro" id="IPR045851">
    <property type="entry name" value="AMP-bd_C_sf"/>
</dbReference>
<dbReference type="PROSITE" id="PS50075">
    <property type="entry name" value="CARRIER"/>
    <property type="match status" value="1"/>
</dbReference>
<dbReference type="PANTHER" id="PTHR45527">
    <property type="entry name" value="NONRIBOSOMAL PEPTIDE SYNTHETASE"/>
    <property type="match status" value="1"/>
</dbReference>
<dbReference type="InterPro" id="IPR001242">
    <property type="entry name" value="Condensation_dom"/>
</dbReference>
<dbReference type="SUPFAM" id="SSF56801">
    <property type="entry name" value="Acetyl-CoA synthetase-like"/>
    <property type="match status" value="1"/>
</dbReference>
<dbReference type="PROSITE" id="PS00012">
    <property type="entry name" value="PHOSPHOPANTETHEINE"/>
    <property type="match status" value="1"/>
</dbReference>
<dbReference type="GO" id="GO:0031177">
    <property type="term" value="F:phosphopantetheine binding"/>
    <property type="evidence" value="ECO:0007669"/>
    <property type="project" value="TreeGrafter"/>
</dbReference>
<evidence type="ECO:0000259" key="9">
    <source>
        <dbReference type="PROSITE" id="PS50075"/>
    </source>
</evidence>
<dbReference type="Gene3D" id="3.30.559.10">
    <property type="entry name" value="Chloramphenicol acetyltransferase-like domain"/>
    <property type="match status" value="1"/>
</dbReference>
<dbReference type="EMBL" id="UNQJ01000007">
    <property type="protein sequence ID" value="SYZ33393.1"/>
    <property type="molecule type" value="Genomic_DNA"/>
</dbReference>
<dbReference type="InterPro" id="IPR009081">
    <property type="entry name" value="PP-bd_ACP"/>
</dbReference>
<sequence length="1851" mass="204212">MNIAILIEEFQQRGIALWANGDRLGYRSPKGALGPADLASLRSHKAEILEYLRAEKAIEHDSAARFMPFEMTDIQRAYTTGQHAGYELGGTDCHSYAELRTQPVERERLERAWHELIRRHDMLSAFVLPPDSLRVIPPEELPAERMPRLEEIDLRGHDPQSPDEEHLHYRREMEERSYPLGAWPLHCFRILQFEECSILQFSIDMIIADSISVSAMVEELMDIYEGKPLEPLPQATFRDVLVARAIRKETPAGRAEYESAKEYWLGRLESMPERPSLPILTAPQRSEGETVRFTRHSWRCGPAEWALLVERAAAFGVTPSNVLLTAYIDVIRRWSSQPEFCVNITSMNRGDELSGVERIIGDFTEVSVHASRRETGSFLERVCKTQEQLVDELSHSAFGGLDVLRELGRTRGGSAVVPIVFTGALGAGLRRREGRALELVHGVSRTPQVWIDCQAFEEAGGCNINWDVREGILAPTVLEAMWEAFTEALKRLLGAEEEPWHAEDIVQLGERQQQVRERIHRRDAPLAPRTLQTGFWEKAQSQPEACALVCGGESFSYSELAGHVQALNAQLSGVDRGDRVAIVLGKSVWQVAAVLAVVSRGAAYVPIDHDQPSARQRRMISLCRPRAVIADANYRAADGQLAVVDVDALDPLSWDGTVPVAGSAEDTAYIIFTSGSTGTPKGVVMTHTAAMNTIEDVNQRLAGATPRTVLGLSKLSFDLSVYDVFGTFASGGRLVLPLESEAKDPSSWIELMRAWRVDTWNSVPALFQMLLAERVAAGLAPDETLGLVLLSGDLIARTLPAQAASHFPRAELMSLGGATEGGIWSIHYRMNGHTGEENIPYGSALSRQGMYVLDAFMNECPDGVRGRIHISGESLASGYFDDPETTERKFFFSAKQGCRLYDTGDIGSYRPDGVIDFHGRVDTQVKINGYRVEIGEIEAVLEEHQDIGRAVVVVEEADGRKKLRAFVTPDQQQDSSAADEERADTPEVLGAALRELWSSGDTSGPDAACYAAWTKAGNEAALAALLAAFVEAGLFTEPGAVHSQEQIVARLRPDPEYRELVGRWLDMLTAEGVLQADEGGFTLTSESLEHYRMAERWNHFAAMEAQVLNSSALFEYQHYAAGTLLRQIRGELNPLDLFFPGGKTDNAHAIYAENRISKATNAAVADAVARVAEARGDRPIRVLEIGAGVGASTMYILPKLPENIAEYRFTDLSTFFLRNARESYRDYGFMSYGIFDLNAECAGQDVELGAYDVIVCANVLHNAVNIDQTFARLNQLRRPDGVIVMIEPVTELYAALISISIKMSLVEFTDVRAGGHRVFLDEEQWEGVFTRAGLRRIAEYPGKFDPLRECGQRLFVLTEPGARRIDEEELTGFLREMLPGYMVPASLTVMDAMPLSANGKIDRKALLSSFTSRQESEEQPLAAPQGGLEEQIAALWRDVLENERIGRDEDFYAAGGDSLLMAKAVTRMRQEIDALKDHSWDLIMREMLKTPTVAGIAEALGGGAVEASDPRTTADTVVAPSEARVASSSPAVSSSSVTAAGAQRLHVYGLGEDQGSCRAFFHAGTGRIKDYDLLVPALMERSPATTHVGFTSGDADEYLASPTDALIAERARLYAQDLLELDMDSYELVGYCIGGFFALETAKILTELGRQVSRVVAVSTHLCPHRIANEMLCEFAYGCVVEADPRSLGADFSIELLREGLEHILGGQNRDITDEELCALDGRYASLGSYFSACSRMSPKHRRQRIYETIKGYENDAGSARAMLEILYDVFRHSLRGTIGYRPDVYLGTVLALQPERGVDGFYPSLGGDVDWPSTVLGQLRTGIISGSHSDCLTEENYRSILAYFEQDQGD</sequence>
<evidence type="ECO:0000256" key="7">
    <source>
        <dbReference type="ARBA" id="ARBA00022598"/>
    </source>
</evidence>
<dbReference type="InterPro" id="IPR013217">
    <property type="entry name" value="Methyltransf_12"/>
</dbReference>
<keyword evidence="6" id="KW-0597">Phosphoprotein</keyword>
<evidence type="ECO:0000313" key="10">
    <source>
        <dbReference type="EMBL" id="RLP07986.1"/>
    </source>
</evidence>
<dbReference type="PANTHER" id="PTHR45527:SF10">
    <property type="entry name" value="PYOCHELIN SYNTHASE PCHF"/>
    <property type="match status" value="1"/>
</dbReference>
<dbReference type="Proteomes" id="UP000263928">
    <property type="component" value="Unassembled WGS sequence"/>
</dbReference>
<dbReference type="Pfam" id="PF00501">
    <property type="entry name" value="AMP-binding"/>
    <property type="match status" value="1"/>
</dbReference>
<dbReference type="InterPro" id="IPR006162">
    <property type="entry name" value="Ppantetheine_attach_site"/>
</dbReference>
<dbReference type="InterPro" id="IPR029058">
    <property type="entry name" value="AB_hydrolase_fold"/>
</dbReference>
<dbReference type="Gene3D" id="3.40.50.12780">
    <property type="entry name" value="N-terminal domain of ligase-like"/>
    <property type="match status" value="1"/>
</dbReference>
<comment type="cofactor">
    <cofactor evidence="1">
        <name>pantetheine 4'-phosphate</name>
        <dbReference type="ChEBI" id="CHEBI:47942"/>
    </cofactor>
</comment>